<evidence type="ECO:0000256" key="6">
    <source>
        <dbReference type="ARBA" id="ARBA00023273"/>
    </source>
</evidence>
<keyword evidence="7" id="KW-0505">Motor protein</keyword>
<dbReference type="Gene3D" id="1.20.120.720">
    <property type="entry name" value="Myosin VI head, motor domain, U50 subdomain"/>
    <property type="match status" value="1"/>
</dbReference>
<keyword evidence="7" id="KW-0518">Myosin</keyword>
<comment type="subcellular location">
    <subcellularLocation>
        <location evidence="2">Cell projection</location>
    </subcellularLocation>
    <subcellularLocation>
        <location evidence="1">Cytoplasm</location>
        <location evidence="1">Cytoskeleton</location>
    </subcellularLocation>
</comment>
<dbReference type="Proteomes" id="UP001153148">
    <property type="component" value="Unassembled WGS sequence"/>
</dbReference>
<dbReference type="PANTHER" id="PTHR46256">
    <property type="entry name" value="AGAP011099-PA"/>
    <property type="match status" value="1"/>
</dbReference>
<evidence type="ECO:0000256" key="2">
    <source>
        <dbReference type="ARBA" id="ARBA00004316"/>
    </source>
</evidence>
<protein>
    <recommendedName>
        <fullName evidence="8">Myosin motor domain-containing protein</fullName>
    </recommendedName>
</protein>
<evidence type="ECO:0000313" key="9">
    <source>
        <dbReference type="EMBL" id="CAG2068781.1"/>
    </source>
</evidence>
<dbReference type="Gene3D" id="1.20.58.530">
    <property type="match status" value="1"/>
</dbReference>
<feature type="domain" description="Myosin motor" evidence="8">
    <location>
        <begin position="1"/>
        <end position="139"/>
    </location>
</feature>
<comment type="similarity">
    <text evidence="7">Belongs to the TRAFAC class myosin-kinesin ATPase superfamily. Myosin family.</text>
</comment>
<name>A0ABN7PPY6_TIMPD</name>
<proteinExistence type="inferred from homology"/>
<keyword evidence="4" id="KW-0677">Repeat</keyword>
<sequence length="139" mass="16426">MTSIRKRAILTERPPNVGEDMARLLGVDEKKFNWALNNYCVVEKGTAVRRRHTRKEAEEARDVLARGIYFRLVDWVVNVINLKLSFTRAVFGDKYSICLIDLFGFECFKKNHLEQLIVNTLNEQLQYHYAQRVFVWEMV</sequence>
<keyword evidence="3" id="KW-0963">Cytoplasm</keyword>
<dbReference type="PANTHER" id="PTHR46256:SF2">
    <property type="entry name" value="NEITHER INACTIVATION NOR AFTERPOTENTIAL PROTEIN C"/>
    <property type="match status" value="1"/>
</dbReference>
<keyword evidence="10" id="KW-1185">Reference proteome</keyword>
<comment type="caution">
    <text evidence="7">Lacks conserved residue(s) required for the propagation of feature annotation.</text>
</comment>
<evidence type="ECO:0000313" key="10">
    <source>
        <dbReference type="Proteomes" id="UP001153148"/>
    </source>
</evidence>
<keyword evidence="5" id="KW-0206">Cytoskeleton</keyword>
<evidence type="ECO:0000256" key="7">
    <source>
        <dbReference type="PROSITE-ProRule" id="PRU00782"/>
    </source>
</evidence>
<evidence type="ECO:0000259" key="8">
    <source>
        <dbReference type="PROSITE" id="PS51456"/>
    </source>
</evidence>
<feature type="non-terminal residue" evidence="9">
    <location>
        <position position="139"/>
    </location>
</feature>
<dbReference type="InterPro" id="IPR027417">
    <property type="entry name" value="P-loop_NTPase"/>
</dbReference>
<dbReference type="EMBL" id="CAJPIN010102225">
    <property type="protein sequence ID" value="CAG2068781.1"/>
    <property type="molecule type" value="Genomic_DNA"/>
</dbReference>
<evidence type="ECO:0000256" key="4">
    <source>
        <dbReference type="ARBA" id="ARBA00022737"/>
    </source>
</evidence>
<reference evidence="9" key="1">
    <citation type="submission" date="2021-03" db="EMBL/GenBank/DDBJ databases">
        <authorList>
            <person name="Tran Van P."/>
        </authorList>
    </citation>
    <scope>NUCLEOTIDE SEQUENCE</scope>
</reference>
<dbReference type="Pfam" id="PF00063">
    <property type="entry name" value="Myosin_head"/>
    <property type="match status" value="1"/>
</dbReference>
<dbReference type="PROSITE" id="PS51456">
    <property type="entry name" value="MYOSIN_MOTOR"/>
    <property type="match status" value="1"/>
</dbReference>
<comment type="caution">
    <text evidence="9">The sequence shown here is derived from an EMBL/GenBank/DDBJ whole genome shotgun (WGS) entry which is preliminary data.</text>
</comment>
<dbReference type="InterPro" id="IPR052409">
    <property type="entry name" value="Myosin-III_kinase_activity"/>
</dbReference>
<organism evidence="9 10">
    <name type="scientific">Timema podura</name>
    <name type="common">Walking stick</name>
    <dbReference type="NCBI Taxonomy" id="61482"/>
    <lineage>
        <taxon>Eukaryota</taxon>
        <taxon>Metazoa</taxon>
        <taxon>Ecdysozoa</taxon>
        <taxon>Arthropoda</taxon>
        <taxon>Hexapoda</taxon>
        <taxon>Insecta</taxon>
        <taxon>Pterygota</taxon>
        <taxon>Neoptera</taxon>
        <taxon>Polyneoptera</taxon>
        <taxon>Phasmatodea</taxon>
        <taxon>Timematodea</taxon>
        <taxon>Timematoidea</taxon>
        <taxon>Timematidae</taxon>
        <taxon>Timema</taxon>
    </lineage>
</organism>
<evidence type="ECO:0000256" key="5">
    <source>
        <dbReference type="ARBA" id="ARBA00023212"/>
    </source>
</evidence>
<dbReference type="SUPFAM" id="SSF52540">
    <property type="entry name" value="P-loop containing nucleoside triphosphate hydrolases"/>
    <property type="match status" value="1"/>
</dbReference>
<dbReference type="InterPro" id="IPR001609">
    <property type="entry name" value="Myosin_head_motor_dom-like"/>
</dbReference>
<keyword evidence="7" id="KW-0009">Actin-binding</keyword>
<evidence type="ECO:0000256" key="3">
    <source>
        <dbReference type="ARBA" id="ARBA00022490"/>
    </source>
</evidence>
<gene>
    <name evidence="9" type="ORF">TPAB3V08_LOCUS15724</name>
</gene>
<keyword evidence="6" id="KW-0966">Cell projection</keyword>
<accession>A0ABN7PPY6</accession>
<evidence type="ECO:0000256" key="1">
    <source>
        <dbReference type="ARBA" id="ARBA00004245"/>
    </source>
</evidence>